<keyword evidence="2" id="KW-1185">Reference proteome</keyword>
<name>A0A5C2HAE2_9BACT</name>
<dbReference type="Proteomes" id="UP000322726">
    <property type="component" value="Chromosome"/>
</dbReference>
<dbReference type="RefSeq" id="WP_130234087.1">
    <property type="nucleotide sequence ID" value="NZ_BMEF01000051.1"/>
</dbReference>
<reference evidence="2" key="2">
    <citation type="submission" date="2019-09" db="EMBL/GenBank/DDBJ databases">
        <title>Complete genome sequencing of four Arcobacter species reveals a diverse suite of mobile elements.</title>
        <authorList>
            <person name="On S.L.W."/>
            <person name="Miller W.G."/>
            <person name="Biggs P."/>
            <person name="Cornelius A."/>
            <person name="Vandamme P."/>
        </authorList>
    </citation>
    <scope>NUCLEOTIDE SEQUENCE [LARGE SCALE GENOMIC DNA]</scope>
    <source>
        <strain evidence="2">LMG 26638</strain>
    </source>
</reference>
<proteinExistence type="predicted"/>
<organism evidence="1 2">
    <name type="scientific">Malaciobacter pacificus</name>
    <dbReference type="NCBI Taxonomy" id="1080223"/>
    <lineage>
        <taxon>Bacteria</taxon>
        <taxon>Pseudomonadati</taxon>
        <taxon>Campylobacterota</taxon>
        <taxon>Epsilonproteobacteria</taxon>
        <taxon>Campylobacterales</taxon>
        <taxon>Arcobacteraceae</taxon>
        <taxon>Malaciobacter</taxon>
    </lineage>
</organism>
<protein>
    <submittedName>
        <fullName evidence="1">Uncharacterized protein</fullName>
    </submittedName>
</protein>
<evidence type="ECO:0000313" key="1">
    <source>
        <dbReference type="EMBL" id="QEP35188.1"/>
    </source>
</evidence>
<gene>
    <name evidence="1" type="ORF">APAC_2116</name>
</gene>
<sequence length="159" mass="19070">MNKKEMKELFGEDLEFLKTNKNLKNLLDNLCPYRAKYLMKKANKQTFLRFLENEKYFDSQLDFEKELYPLLLDRDTKIWKKLANDKTLSKQARMRSAYLYTYLAKKFIELDFDIEEIRDQFAFYHGNRCADGDGFAYNFGLKSGLDSRRFHQFKNTGGF</sequence>
<accession>A0A5C2HAE2</accession>
<reference evidence="1 2" key="3">
    <citation type="submission" date="2019-09" db="EMBL/GenBank/DDBJ databases">
        <title>Taxonomic note: a critical rebuttal of the proposed division of the genus Arcobacter into six genera, emended descriptions of Arcobacter anaerophilus and the genus Arcobacter, and an assessment of genus-level boundaries for Epsilonproteobacteria using in silico genomic comparator tools.</title>
        <authorList>
            <person name="On S.L.W."/>
            <person name="Miller W.G."/>
            <person name="Biggs P."/>
            <person name="Cornelius A."/>
            <person name="Vandamme P."/>
        </authorList>
    </citation>
    <scope>NUCLEOTIDE SEQUENCE [LARGE SCALE GENOMIC DNA]</scope>
    <source>
        <strain evidence="1 2">LMG 26638</strain>
    </source>
</reference>
<evidence type="ECO:0000313" key="2">
    <source>
        <dbReference type="Proteomes" id="UP000322726"/>
    </source>
</evidence>
<dbReference type="AlphaFoldDB" id="A0A5C2HAE2"/>
<dbReference type="OrthoDB" id="5346489at2"/>
<dbReference type="EMBL" id="CP035928">
    <property type="protein sequence ID" value="QEP35188.1"/>
    <property type="molecule type" value="Genomic_DNA"/>
</dbReference>
<dbReference type="KEGG" id="apai:APAC_2116"/>
<reference evidence="1 2" key="1">
    <citation type="submission" date="2019-09" db="EMBL/GenBank/DDBJ databases">
        <title>Complete genome sequencing of four Arcobacter species reveals a diverse suite of mobile elements.</title>
        <authorList>
            <person name="Miller W.G."/>
            <person name="Yee E."/>
            <person name="Bono J.L."/>
        </authorList>
    </citation>
    <scope>NUCLEOTIDE SEQUENCE [LARGE SCALE GENOMIC DNA]</scope>
    <source>
        <strain evidence="1 2">LMG 26638</strain>
    </source>
</reference>